<sequence>MRRPTPFVPNGRVRGPGDAVEARWQQLVLIWRWHCERHEVRSPGRPYPGIVPLLKAAQVEPTLRQLYPFTSHHTLCFSSCTTYPWVLRAPVVDPLIDGRFRIRQPRSSTVIGYADSPEEAIILVTAHLPASLGPAVSRSDSPG</sequence>
<keyword evidence="2" id="KW-1185">Reference proteome</keyword>
<reference evidence="1 2" key="1">
    <citation type="journal article" date="2019" name="Int. J. Syst. Evol. Microbiol.">
        <title>The Global Catalogue of Microorganisms (GCM) 10K type strain sequencing project: providing services to taxonomists for standard genome sequencing and annotation.</title>
        <authorList>
            <consortium name="The Broad Institute Genomics Platform"/>
            <consortium name="The Broad Institute Genome Sequencing Center for Infectious Disease"/>
            <person name="Wu L."/>
            <person name="Ma J."/>
        </authorList>
    </citation>
    <scope>NUCLEOTIDE SEQUENCE [LARGE SCALE GENOMIC DNA]</scope>
    <source>
        <strain evidence="1 2">JCM 12393</strain>
    </source>
</reference>
<dbReference type="Pfam" id="PF19692">
    <property type="entry name" value="DUF6193"/>
    <property type="match status" value="1"/>
</dbReference>
<accession>A0ABN1YE42</accession>
<dbReference type="EMBL" id="BAAAKJ010000319">
    <property type="protein sequence ID" value="GAA1407000.1"/>
    <property type="molecule type" value="Genomic_DNA"/>
</dbReference>
<evidence type="ECO:0000313" key="2">
    <source>
        <dbReference type="Proteomes" id="UP001499863"/>
    </source>
</evidence>
<dbReference type="Proteomes" id="UP001499863">
    <property type="component" value="Unassembled WGS sequence"/>
</dbReference>
<dbReference type="RefSeq" id="WP_344341867.1">
    <property type="nucleotide sequence ID" value="NZ_BAAAKJ010000319.1"/>
</dbReference>
<protein>
    <submittedName>
        <fullName evidence="1">Uncharacterized protein</fullName>
    </submittedName>
</protein>
<proteinExistence type="predicted"/>
<comment type="caution">
    <text evidence="1">The sequence shown here is derived from an EMBL/GenBank/DDBJ whole genome shotgun (WGS) entry which is preliminary data.</text>
</comment>
<gene>
    <name evidence="1" type="ORF">GCM10009639_55320</name>
</gene>
<name>A0ABN1YE42_9ACTN</name>
<organism evidence="1 2">
    <name type="scientific">Kitasatospora putterlickiae</name>
    <dbReference type="NCBI Taxonomy" id="221725"/>
    <lineage>
        <taxon>Bacteria</taxon>
        <taxon>Bacillati</taxon>
        <taxon>Actinomycetota</taxon>
        <taxon>Actinomycetes</taxon>
        <taxon>Kitasatosporales</taxon>
        <taxon>Streptomycetaceae</taxon>
        <taxon>Kitasatospora</taxon>
    </lineage>
</organism>
<dbReference type="InterPro" id="IPR045682">
    <property type="entry name" value="DUF6193"/>
</dbReference>
<evidence type="ECO:0000313" key="1">
    <source>
        <dbReference type="EMBL" id="GAA1407000.1"/>
    </source>
</evidence>